<evidence type="ECO:0008006" key="3">
    <source>
        <dbReference type="Google" id="ProtNLM"/>
    </source>
</evidence>
<gene>
    <name evidence="1" type="ORF">NW209_10365</name>
</gene>
<name>A0AAW5N1A4_9BACT</name>
<dbReference type="AlphaFoldDB" id="A0AAW5N1A4"/>
<protein>
    <recommendedName>
        <fullName evidence="3">DUF3560 domain-containing protein</fullName>
    </recommendedName>
</protein>
<evidence type="ECO:0000313" key="1">
    <source>
        <dbReference type="EMBL" id="MCR8874413.1"/>
    </source>
</evidence>
<keyword evidence="2" id="KW-1185">Reference proteome</keyword>
<dbReference type="EMBL" id="JANRHJ010000011">
    <property type="protein sequence ID" value="MCR8874413.1"/>
    <property type="molecule type" value="Genomic_DNA"/>
</dbReference>
<organism evidence="1 2">
    <name type="scientific">Phocaeicola barnesiae</name>
    <dbReference type="NCBI Taxonomy" id="376804"/>
    <lineage>
        <taxon>Bacteria</taxon>
        <taxon>Pseudomonadati</taxon>
        <taxon>Bacteroidota</taxon>
        <taxon>Bacteroidia</taxon>
        <taxon>Bacteroidales</taxon>
        <taxon>Bacteroidaceae</taxon>
        <taxon>Phocaeicola</taxon>
    </lineage>
</organism>
<reference evidence="1 2" key="1">
    <citation type="submission" date="2022-08" db="EMBL/GenBank/DDBJ databases">
        <authorList>
            <person name="Zeman M."/>
            <person name="Kubasova T."/>
        </authorList>
    </citation>
    <scope>NUCLEOTIDE SEQUENCE [LARGE SCALE GENOMIC DNA]</scope>
    <source>
        <strain evidence="1 2">ET62</strain>
    </source>
</reference>
<proteinExistence type="predicted"/>
<evidence type="ECO:0000313" key="2">
    <source>
        <dbReference type="Proteomes" id="UP001204579"/>
    </source>
</evidence>
<sequence>MMTTTTPKPREGQVAGFPKEQAVMLTESNAYRAKSIRRTGTDEVPVLFHFRKRCTGMHSYVHTIEAADGIEKVIRPADFKEWEIVGCRYPGYLEDLYDSACSAYRWNSFDPEERAQTDICRHEEQLCADLTSIPEEKREQYKEGYRKRLSDLFGSLSRCASPAVTGPTGFDRRKQEKAEQACQNRQEELECWRERFLAAMKRMQEEARPGEEKQEAAWKSLKRDIADSAQTIHELDTGKIRGYNRALFVSSILNKVMTYVNRGEVETVQKAVDFIRTCNADAKKPIITPRNRFFQFPEMAARVREKMQASRQEENSEILFEGGRLVWNRQIDRLQILFDGIPDDARRKELKSNGFRWSPKNKAWQRQLTMNAVRAAKRLLNLQNA</sequence>
<comment type="caution">
    <text evidence="1">The sequence shown here is derived from an EMBL/GenBank/DDBJ whole genome shotgun (WGS) entry which is preliminary data.</text>
</comment>
<dbReference type="RefSeq" id="WP_204428883.1">
    <property type="nucleotide sequence ID" value="NZ_JANRHJ010000011.1"/>
</dbReference>
<dbReference type="Proteomes" id="UP001204579">
    <property type="component" value="Unassembled WGS sequence"/>
</dbReference>
<accession>A0AAW5N1A4</accession>